<sequence>MSSNRQSVMAANTLHELSNRNSNGKSLQKRPYVLALLTSHLIGMEPGLLYLQRLIHQPFIIRMAAEESLFEYFSKNKLIELTCNDDWIQSQQLLVNNQADIIFLPILSFSLAADILSLNEQRPYVRLILQSLLKGKKVVGLKLGIDPHHQLWRLEGMDQSSLHVKRKLHDQMAQLKAMGIQLIHEEDSIQPLKNNPTKKTIVTAETIRYLQQTGQQVINIREKAIITPLAHDLAKELKIELIID</sequence>
<proteinExistence type="predicted"/>
<reference evidence="1 2" key="1">
    <citation type="journal article" date="2016" name="Antonie Van Leeuwenhoek">
        <title>Bacillus depressus sp. nov., isolated from soil of a sunflower field.</title>
        <authorList>
            <person name="Wei X."/>
            <person name="Xin D."/>
            <person name="Xin Y."/>
            <person name="Zhang H."/>
            <person name="Wang T."/>
            <person name="Zhang J."/>
        </authorList>
    </citation>
    <scope>NUCLEOTIDE SEQUENCE [LARGE SCALE GENOMIC DNA]</scope>
    <source>
        <strain evidence="1 2">BZ1</strain>
    </source>
</reference>
<evidence type="ECO:0008006" key="3">
    <source>
        <dbReference type="Google" id="ProtNLM"/>
    </source>
</evidence>
<comment type="caution">
    <text evidence="1">The sequence shown here is derived from an EMBL/GenBank/DDBJ whole genome shotgun (WGS) entry which is preliminary data.</text>
</comment>
<dbReference type="EMBL" id="WBOS01000011">
    <property type="protein sequence ID" value="KAB2331518.1"/>
    <property type="molecule type" value="Genomic_DNA"/>
</dbReference>
<evidence type="ECO:0000313" key="2">
    <source>
        <dbReference type="Proteomes" id="UP000481030"/>
    </source>
</evidence>
<keyword evidence="2" id="KW-1185">Reference proteome</keyword>
<dbReference type="OrthoDB" id="212879at2"/>
<dbReference type="Proteomes" id="UP000481030">
    <property type="component" value="Unassembled WGS sequence"/>
</dbReference>
<protein>
    <recommendedName>
        <fullName evidence="3">Ethanolamine utilization protein</fullName>
    </recommendedName>
</protein>
<evidence type="ECO:0000313" key="1">
    <source>
        <dbReference type="EMBL" id="KAB2331518.1"/>
    </source>
</evidence>
<organism evidence="1 2">
    <name type="scientific">Cytobacillus depressus</name>
    <dbReference type="NCBI Taxonomy" id="1602942"/>
    <lineage>
        <taxon>Bacteria</taxon>
        <taxon>Bacillati</taxon>
        <taxon>Bacillota</taxon>
        <taxon>Bacilli</taxon>
        <taxon>Bacillales</taxon>
        <taxon>Bacillaceae</taxon>
        <taxon>Cytobacillus</taxon>
    </lineage>
</organism>
<dbReference type="RefSeq" id="WP_151536217.1">
    <property type="nucleotide sequence ID" value="NZ_WBOS01000011.1"/>
</dbReference>
<accession>A0A6L3V376</accession>
<gene>
    <name evidence="1" type="ORF">F7731_18160</name>
</gene>
<name>A0A6L3V376_9BACI</name>
<dbReference type="AlphaFoldDB" id="A0A6L3V376"/>